<keyword evidence="3" id="KW-1185">Reference proteome</keyword>
<evidence type="ECO:0000256" key="1">
    <source>
        <dbReference type="SAM" id="MobiDB-lite"/>
    </source>
</evidence>
<feature type="region of interest" description="Disordered" evidence="1">
    <location>
        <begin position="108"/>
        <end position="195"/>
    </location>
</feature>
<protein>
    <submittedName>
        <fullName evidence="2">Uncharacterized protein</fullName>
    </submittedName>
</protein>
<evidence type="ECO:0000313" key="3">
    <source>
        <dbReference type="Proteomes" id="UP001066276"/>
    </source>
</evidence>
<reference evidence="2" key="1">
    <citation type="journal article" date="2022" name="bioRxiv">
        <title>Sequencing and chromosome-scale assembly of the giantPleurodeles waltlgenome.</title>
        <authorList>
            <person name="Brown T."/>
            <person name="Elewa A."/>
            <person name="Iarovenko S."/>
            <person name="Subramanian E."/>
            <person name="Araus A.J."/>
            <person name="Petzold A."/>
            <person name="Susuki M."/>
            <person name="Suzuki K.-i.T."/>
            <person name="Hayashi T."/>
            <person name="Toyoda A."/>
            <person name="Oliveira C."/>
            <person name="Osipova E."/>
            <person name="Leigh N.D."/>
            <person name="Simon A."/>
            <person name="Yun M.H."/>
        </authorList>
    </citation>
    <scope>NUCLEOTIDE SEQUENCE</scope>
    <source>
        <strain evidence="2">20211129_DDA</strain>
        <tissue evidence="2">Liver</tissue>
    </source>
</reference>
<sequence length="254" mass="27291">MWGDRRASPASAREWCPAGAPLGSVVCPAAGAWGAPHLISGPTAQLQTPAGTEAPVPHRRILLQHAGVQCYWAAVLSSKSRRSSSVPHRSPFFVLSWITVRPRRQARARQSGPVFRRSDHEPPVRLGASSTRLSEGWHLRGRLRSTPPSPPTTGVSLRTCSQRSAATTAGPLGSTLGPRPCLRQGPERGAPPVGSNLRGLWRLLRTRHAGPVVLIAWGQGDYRIILGRSPPYLELRGGLIGARLLPDLSLDLAT</sequence>
<proteinExistence type="predicted"/>
<dbReference type="AlphaFoldDB" id="A0AAV7UJ59"/>
<dbReference type="Proteomes" id="UP001066276">
    <property type="component" value="Chromosome 3_1"/>
</dbReference>
<evidence type="ECO:0000313" key="2">
    <source>
        <dbReference type="EMBL" id="KAJ1188631.1"/>
    </source>
</evidence>
<gene>
    <name evidence="2" type="ORF">NDU88_005390</name>
</gene>
<feature type="compositionally biased region" description="Polar residues" evidence="1">
    <location>
        <begin position="158"/>
        <end position="167"/>
    </location>
</feature>
<organism evidence="2 3">
    <name type="scientific">Pleurodeles waltl</name>
    <name type="common">Iberian ribbed newt</name>
    <dbReference type="NCBI Taxonomy" id="8319"/>
    <lineage>
        <taxon>Eukaryota</taxon>
        <taxon>Metazoa</taxon>
        <taxon>Chordata</taxon>
        <taxon>Craniata</taxon>
        <taxon>Vertebrata</taxon>
        <taxon>Euteleostomi</taxon>
        <taxon>Amphibia</taxon>
        <taxon>Batrachia</taxon>
        <taxon>Caudata</taxon>
        <taxon>Salamandroidea</taxon>
        <taxon>Salamandridae</taxon>
        <taxon>Pleurodelinae</taxon>
        <taxon>Pleurodeles</taxon>
    </lineage>
</organism>
<dbReference type="EMBL" id="JANPWB010000005">
    <property type="protein sequence ID" value="KAJ1188631.1"/>
    <property type="molecule type" value="Genomic_DNA"/>
</dbReference>
<name>A0AAV7UJ59_PLEWA</name>
<accession>A0AAV7UJ59</accession>
<comment type="caution">
    <text evidence="2">The sequence shown here is derived from an EMBL/GenBank/DDBJ whole genome shotgun (WGS) entry which is preliminary data.</text>
</comment>